<dbReference type="Pfam" id="PF10884">
    <property type="entry name" value="DUF2683"/>
    <property type="match status" value="1"/>
</dbReference>
<dbReference type="EMBL" id="JBHSBW010000016">
    <property type="protein sequence ID" value="MFC4213116.1"/>
    <property type="molecule type" value="Genomic_DNA"/>
</dbReference>
<accession>A0ABV8PFV5</accession>
<organism evidence="1 2">
    <name type="scientific">Pedobacter lithocola</name>
    <dbReference type="NCBI Taxonomy" id="1908239"/>
    <lineage>
        <taxon>Bacteria</taxon>
        <taxon>Pseudomonadati</taxon>
        <taxon>Bacteroidota</taxon>
        <taxon>Sphingobacteriia</taxon>
        <taxon>Sphingobacteriales</taxon>
        <taxon>Sphingobacteriaceae</taxon>
        <taxon>Pedobacter</taxon>
    </lineage>
</organism>
<proteinExistence type="predicted"/>
<protein>
    <submittedName>
        <fullName evidence="1">DUF2683 family protein</fullName>
    </submittedName>
</protein>
<comment type="caution">
    <text evidence="1">The sequence shown here is derived from an EMBL/GenBank/DDBJ whole genome shotgun (WGS) entry which is preliminary data.</text>
</comment>
<name>A0ABV8PFV5_9SPHI</name>
<dbReference type="InterPro" id="IPR020271">
    <property type="entry name" value="Uncharacterised_MJ1172"/>
</dbReference>
<keyword evidence="2" id="KW-1185">Reference proteome</keyword>
<gene>
    <name evidence="1" type="ORF">ACFOWA_18110</name>
</gene>
<evidence type="ECO:0000313" key="2">
    <source>
        <dbReference type="Proteomes" id="UP001595789"/>
    </source>
</evidence>
<evidence type="ECO:0000313" key="1">
    <source>
        <dbReference type="EMBL" id="MFC4213116.1"/>
    </source>
</evidence>
<dbReference type="RefSeq" id="WP_378987923.1">
    <property type="nucleotide sequence ID" value="NZ_JBHSBW010000016.1"/>
</dbReference>
<dbReference type="Proteomes" id="UP001595789">
    <property type="component" value="Unassembled WGS sequence"/>
</dbReference>
<reference evidence="2" key="1">
    <citation type="journal article" date="2019" name="Int. J. Syst. Evol. Microbiol.">
        <title>The Global Catalogue of Microorganisms (GCM) 10K type strain sequencing project: providing services to taxonomists for standard genome sequencing and annotation.</title>
        <authorList>
            <consortium name="The Broad Institute Genomics Platform"/>
            <consortium name="The Broad Institute Genome Sequencing Center for Infectious Disease"/>
            <person name="Wu L."/>
            <person name="Ma J."/>
        </authorList>
    </citation>
    <scope>NUCLEOTIDE SEQUENCE [LARGE SCALE GENOMIC DNA]</scope>
    <source>
        <strain evidence="2">CCM 8691</strain>
    </source>
</reference>
<sequence length="67" mass="7699">MEALIIYPENKEQMAALKAVAKALKVKTKIEKSSYNPEFVKMIEMAEKRANFKTIDPNDVWGSLRLK</sequence>